<dbReference type="AlphaFoldDB" id="A0AAE3R343"/>
<dbReference type="Proteomes" id="UP001232063">
    <property type="component" value="Unassembled WGS sequence"/>
</dbReference>
<protein>
    <submittedName>
        <fullName evidence="1">Uncharacterized protein</fullName>
    </submittedName>
</protein>
<dbReference type="RefSeq" id="WP_314509999.1">
    <property type="nucleotide sequence ID" value="NZ_JASJOU010000002.1"/>
</dbReference>
<proteinExistence type="predicted"/>
<reference evidence="1" key="1">
    <citation type="submission" date="2023-05" db="EMBL/GenBank/DDBJ databases">
        <authorList>
            <person name="Zhang X."/>
        </authorList>
    </citation>
    <scope>NUCLEOTIDE SEQUENCE</scope>
    <source>
        <strain evidence="1">BD1B2-1</strain>
    </source>
</reference>
<accession>A0AAE3R343</accession>
<evidence type="ECO:0000313" key="1">
    <source>
        <dbReference type="EMBL" id="MDJ1500469.1"/>
    </source>
</evidence>
<gene>
    <name evidence="1" type="ORF">QNI22_07430</name>
</gene>
<comment type="caution">
    <text evidence="1">The sequence shown here is derived from an EMBL/GenBank/DDBJ whole genome shotgun (WGS) entry which is preliminary data.</text>
</comment>
<evidence type="ECO:0000313" key="2">
    <source>
        <dbReference type="Proteomes" id="UP001232063"/>
    </source>
</evidence>
<dbReference type="EMBL" id="JASJOU010000002">
    <property type="protein sequence ID" value="MDJ1500469.1"/>
    <property type="molecule type" value="Genomic_DNA"/>
</dbReference>
<keyword evidence="2" id="KW-1185">Reference proteome</keyword>
<organism evidence="1 2">
    <name type="scientific">Xanthocytophaga agilis</name>
    <dbReference type="NCBI Taxonomy" id="3048010"/>
    <lineage>
        <taxon>Bacteria</taxon>
        <taxon>Pseudomonadati</taxon>
        <taxon>Bacteroidota</taxon>
        <taxon>Cytophagia</taxon>
        <taxon>Cytophagales</taxon>
        <taxon>Rhodocytophagaceae</taxon>
        <taxon>Xanthocytophaga</taxon>
    </lineage>
</organism>
<sequence length="91" mass="10152">MPFHLTLQEKVTDNTWRAIGTFSNSRGDNGKADVLLRETNEGLLLIVDDQIGESRVAGKKVTDYHNAQPVPADLEAGNTVTFNNFWYSLTK</sequence>
<name>A0AAE3R343_9BACT</name>